<name>A0AAE0S6J8_9BIVA</name>
<reference evidence="2" key="3">
    <citation type="submission" date="2023-05" db="EMBL/GenBank/DDBJ databases">
        <authorList>
            <person name="Smith C.H."/>
        </authorList>
    </citation>
    <scope>NUCLEOTIDE SEQUENCE</scope>
    <source>
        <strain evidence="2">CHS0354</strain>
        <tissue evidence="2">Mantle</tissue>
    </source>
</reference>
<keyword evidence="1" id="KW-0812">Transmembrane</keyword>
<reference evidence="2" key="2">
    <citation type="journal article" date="2021" name="Genome Biol. Evol.">
        <title>Developing a high-quality reference genome for a parasitic bivalve with doubly uniparental inheritance (Bivalvia: Unionida).</title>
        <authorList>
            <person name="Smith C.H."/>
        </authorList>
    </citation>
    <scope>NUCLEOTIDE SEQUENCE</scope>
    <source>
        <strain evidence="2">CHS0354</strain>
        <tissue evidence="2">Mantle</tissue>
    </source>
</reference>
<gene>
    <name evidence="2" type="ORF">CHS0354_033261</name>
</gene>
<keyword evidence="3" id="KW-1185">Reference proteome</keyword>
<protein>
    <submittedName>
        <fullName evidence="2">Uncharacterized protein</fullName>
    </submittedName>
</protein>
<reference evidence="2" key="1">
    <citation type="journal article" date="2021" name="Genome Biol. Evol.">
        <title>A High-Quality Reference Genome for a Parasitic Bivalve with Doubly Uniparental Inheritance (Bivalvia: Unionida).</title>
        <authorList>
            <person name="Smith C.H."/>
        </authorList>
    </citation>
    <scope>NUCLEOTIDE SEQUENCE</scope>
    <source>
        <strain evidence="2">CHS0354</strain>
    </source>
</reference>
<evidence type="ECO:0000256" key="1">
    <source>
        <dbReference type="SAM" id="Phobius"/>
    </source>
</evidence>
<dbReference type="AlphaFoldDB" id="A0AAE0S6J8"/>
<keyword evidence="1" id="KW-1133">Transmembrane helix</keyword>
<dbReference type="EMBL" id="JAEAOA010001951">
    <property type="protein sequence ID" value="KAK3586137.1"/>
    <property type="molecule type" value="Genomic_DNA"/>
</dbReference>
<keyword evidence="1" id="KW-0472">Membrane</keyword>
<comment type="caution">
    <text evidence="2">The sequence shown here is derived from an EMBL/GenBank/DDBJ whole genome shotgun (WGS) entry which is preliminary data.</text>
</comment>
<proteinExistence type="predicted"/>
<accession>A0AAE0S6J8</accession>
<evidence type="ECO:0000313" key="3">
    <source>
        <dbReference type="Proteomes" id="UP001195483"/>
    </source>
</evidence>
<organism evidence="2 3">
    <name type="scientific">Potamilus streckersoni</name>
    <dbReference type="NCBI Taxonomy" id="2493646"/>
    <lineage>
        <taxon>Eukaryota</taxon>
        <taxon>Metazoa</taxon>
        <taxon>Spiralia</taxon>
        <taxon>Lophotrochozoa</taxon>
        <taxon>Mollusca</taxon>
        <taxon>Bivalvia</taxon>
        <taxon>Autobranchia</taxon>
        <taxon>Heteroconchia</taxon>
        <taxon>Palaeoheterodonta</taxon>
        <taxon>Unionida</taxon>
        <taxon>Unionoidea</taxon>
        <taxon>Unionidae</taxon>
        <taxon>Ambleminae</taxon>
        <taxon>Lampsilini</taxon>
        <taxon>Potamilus</taxon>
    </lineage>
</organism>
<dbReference type="Proteomes" id="UP001195483">
    <property type="component" value="Unassembled WGS sequence"/>
</dbReference>
<sequence>MSQTIPSTKIHCRNRTFIHDTSGGFFGIDRNNCTIYQVRPASQARWISQRLIIKAAEVQSNQPEALAVLMIRVRERDPALNGTNTIQEKALTEDTVTLMSVIIAVSVLLGIILVASAIIVFLLYLWYWKIVYPVTEEEIQSDKGDEASPDKGPLFTVTTMDRHGILPPLPMEDTGTGTDDAVTGKKRQSMKTAIIKEPEIYDGTRKYYIQAALEFFWSTDK</sequence>
<evidence type="ECO:0000313" key="2">
    <source>
        <dbReference type="EMBL" id="KAK3586137.1"/>
    </source>
</evidence>
<feature type="transmembrane region" description="Helical" evidence="1">
    <location>
        <begin position="101"/>
        <end position="127"/>
    </location>
</feature>